<reference evidence="2" key="1">
    <citation type="journal article" date="2023" name="PhytoFront">
        <title>Draft Genome Resources of Seven Strains of Tilletia horrida, Causal Agent of Kernel Smut of Rice.</title>
        <authorList>
            <person name="Khanal S."/>
            <person name="Antony Babu S."/>
            <person name="Zhou X.G."/>
        </authorList>
    </citation>
    <scope>NUCLEOTIDE SEQUENCE</scope>
    <source>
        <strain evidence="2">TX6</strain>
    </source>
</reference>
<gene>
    <name evidence="2" type="ORF">OC846_006424</name>
</gene>
<dbReference type="EMBL" id="JAPDMZ010000365">
    <property type="protein sequence ID" value="KAK0543407.1"/>
    <property type="molecule type" value="Genomic_DNA"/>
</dbReference>
<feature type="region of interest" description="Disordered" evidence="1">
    <location>
        <begin position="291"/>
        <end position="311"/>
    </location>
</feature>
<evidence type="ECO:0000313" key="2">
    <source>
        <dbReference type="EMBL" id="KAK0543407.1"/>
    </source>
</evidence>
<accession>A0AAN6GJH8</accession>
<protein>
    <submittedName>
        <fullName evidence="2">Uncharacterized protein</fullName>
    </submittedName>
</protein>
<evidence type="ECO:0000313" key="3">
    <source>
        <dbReference type="Proteomes" id="UP001176517"/>
    </source>
</evidence>
<name>A0AAN6GJH8_9BASI</name>
<keyword evidence="3" id="KW-1185">Reference proteome</keyword>
<evidence type="ECO:0000256" key="1">
    <source>
        <dbReference type="SAM" id="MobiDB-lite"/>
    </source>
</evidence>
<dbReference type="Proteomes" id="UP001176517">
    <property type="component" value="Unassembled WGS sequence"/>
</dbReference>
<organism evidence="2 3">
    <name type="scientific">Tilletia horrida</name>
    <dbReference type="NCBI Taxonomy" id="155126"/>
    <lineage>
        <taxon>Eukaryota</taxon>
        <taxon>Fungi</taxon>
        <taxon>Dikarya</taxon>
        <taxon>Basidiomycota</taxon>
        <taxon>Ustilaginomycotina</taxon>
        <taxon>Exobasidiomycetes</taxon>
        <taxon>Tilletiales</taxon>
        <taxon>Tilletiaceae</taxon>
        <taxon>Tilletia</taxon>
    </lineage>
</organism>
<sequence length="345" mass="36726">MSTRKVTVFESAFDQTTLAGYNYCLNVAKRVVGANGQAASNIVWKSLALAPNMSVSWDVKYALNWTADVLTQGASVSIGGNWKPCDKGQVYDLDNAGRWQASSAPADPDFLNVGSVGYQYPGVLTGIHILVGVLNNATQQYETIYADPVGLPLGGSAKYQPLESIDLWYSSDLKTSAFNISHKLNCGNIEASSATAKGKFEWWATFKFNPGTWGVSDSPPPATYLARPKFSPVGPGPQPMMALSFEPLKQFIKFAIPVVSQAVLVDYLLKTYSATKKASFEWEGQDGTTLGVTLSRPETGPPSSDPSSGSGFIVALSTTDGGIDGALKKALADGVLPAGETWTIT</sequence>
<proteinExistence type="predicted"/>
<dbReference type="AlphaFoldDB" id="A0AAN6GJH8"/>
<comment type="caution">
    <text evidence="2">The sequence shown here is derived from an EMBL/GenBank/DDBJ whole genome shotgun (WGS) entry which is preliminary data.</text>
</comment>